<protein>
    <submittedName>
        <fullName evidence="2">Uncharacterized protein</fullName>
    </submittedName>
</protein>
<dbReference type="AlphaFoldDB" id="A0A835H8C5"/>
<dbReference type="Proteomes" id="UP000631114">
    <property type="component" value="Unassembled WGS sequence"/>
</dbReference>
<comment type="caution">
    <text evidence="2">The sequence shown here is derived from an EMBL/GenBank/DDBJ whole genome shotgun (WGS) entry which is preliminary data.</text>
</comment>
<dbReference type="EMBL" id="JADFTS010000008">
    <property type="protein sequence ID" value="KAF9593884.1"/>
    <property type="molecule type" value="Genomic_DNA"/>
</dbReference>
<feature type="compositionally biased region" description="Basic and acidic residues" evidence="1">
    <location>
        <begin position="316"/>
        <end position="328"/>
    </location>
</feature>
<reference evidence="2 3" key="1">
    <citation type="submission" date="2020-10" db="EMBL/GenBank/DDBJ databases">
        <title>The Coptis chinensis genome and diversification of protoberbering-type alkaloids.</title>
        <authorList>
            <person name="Wang B."/>
            <person name="Shu S."/>
            <person name="Song C."/>
            <person name="Liu Y."/>
        </authorList>
    </citation>
    <scope>NUCLEOTIDE SEQUENCE [LARGE SCALE GENOMIC DNA]</scope>
    <source>
        <strain evidence="2">HL-2020</strain>
        <tissue evidence="2">Leaf</tissue>
    </source>
</reference>
<dbReference type="PANTHER" id="PTHR10492">
    <property type="match status" value="1"/>
</dbReference>
<gene>
    <name evidence="2" type="ORF">IFM89_025818</name>
</gene>
<evidence type="ECO:0000313" key="3">
    <source>
        <dbReference type="Proteomes" id="UP000631114"/>
    </source>
</evidence>
<proteinExistence type="predicted"/>
<organism evidence="2 3">
    <name type="scientific">Coptis chinensis</name>
    <dbReference type="NCBI Taxonomy" id="261450"/>
    <lineage>
        <taxon>Eukaryota</taxon>
        <taxon>Viridiplantae</taxon>
        <taxon>Streptophyta</taxon>
        <taxon>Embryophyta</taxon>
        <taxon>Tracheophyta</taxon>
        <taxon>Spermatophyta</taxon>
        <taxon>Magnoliopsida</taxon>
        <taxon>Ranunculales</taxon>
        <taxon>Ranunculaceae</taxon>
        <taxon>Coptidoideae</taxon>
        <taxon>Coptis</taxon>
    </lineage>
</organism>
<accession>A0A835H8C5</accession>
<feature type="region of interest" description="Disordered" evidence="1">
    <location>
        <begin position="316"/>
        <end position="367"/>
    </location>
</feature>
<evidence type="ECO:0000256" key="1">
    <source>
        <dbReference type="SAM" id="MobiDB-lite"/>
    </source>
</evidence>
<dbReference type="PANTHER" id="PTHR10492:SF95">
    <property type="entry name" value="HELITRON HELICASE-LIKE DOMAIN-CONTAINING PROTEIN"/>
    <property type="match status" value="1"/>
</dbReference>
<feature type="region of interest" description="Disordered" evidence="1">
    <location>
        <begin position="244"/>
        <end position="294"/>
    </location>
</feature>
<evidence type="ECO:0000313" key="2">
    <source>
        <dbReference type="EMBL" id="KAF9593884.1"/>
    </source>
</evidence>
<keyword evidence="3" id="KW-1185">Reference proteome</keyword>
<sequence>MVTCPEEPNKRIITKERAREQRFKRSQILRNKRLGISPNQFHSYQLDDVDINDDDYLSQISGTDSEDDDVNDLNPEVPHICDLEVSHTKDDSEWDDAMEEASHWQLPKSLRQLFVTLILLCGVTYPDKLFEKHQKHLGDDILFRYRKKNNNEKLQLTEDQIRNETLYEIEQIMAEKGLYLTNILDFPKFDMSSRVGNRCYKHIRQTREERTLVAKGIEAERVATKKDSALNAFPATAKNWRGNRSSSWRGYNHAGRDDTNTRSIGNLPLQGPTVLSPEVFIGGNPRKGTLESDQSTFMDDVALGSGPRMLEMEKLHSSPSKLENDLTRDSFGALGNQGKGGDNDAEEKKGTSGVESEANRMEPITKSQCQGDGAVVVTETLQEASQTMQRQLIVPEVEKDISLPTATVSMA</sequence>
<name>A0A835H8C5_9MAGN</name>